<dbReference type="AlphaFoldDB" id="D7KKX5"/>
<gene>
    <name evidence="2" type="ORF">ARALYDRAFT_679974</name>
</gene>
<keyword evidence="1" id="KW-0812">Transmembrane</keyword>
<keyword evidence="3" id="KW-1185">Reference proteome</keyword>
<evidence type="ECO:0000313" key="3">
    <source>
        <dbReference type="Proteomes" id="UP000008694"/>
    </source>
</evidence>
<evidence type="ECO:0000256" key="1">
    <source>
        <dbReference type="SAM" id="Phobius"/>
    </source>
</evidence>
<evidence type="ECO:0000313" key="2">
    <source>
        <dbReference type="EMBL" id="EFH69457.1"/>
    </source>
</evidence>
<dbReference type="EMBL" id="GL348713">
    <property type="protein sequence ID" value="EFH69457.1"/>
    <property type="molecule type" value="Genomic_DNA"/>
</dbReference>
<accession>D7KKX5</accession>
<dbReference type="HOGENOM" id="CLU_1477101_0_0_1"/>
<dbReference type="Gramene" id="Al_scaffold_0001_2297">
    <property type="protein sequence ID" value="Al_scaffold_0001_2297"/>
    <property type="gene ID" value="Al_scaffold_0001_2297"/>
</dbReference>
<reference evidence="3" key="1">
    <citation type="journal article" date="2011" name="Nat. Genet.">
        <title>The Arabidopsis lyrata genome sequence and the basis of rapid genome size change.</title>
        <authorList>
            <person name="Hu T.T."/>
            <person name="Pattyn P."/>
            <person name="Bakker E.G."/>
            <person name="Cao J."/>
            <person name="Cheng J.-F."/>
            <person name="Clark R.M."/>
            <person name="Fahlgren N."/>
            <person name="Fawcett J.A."/>
            <person name="Grimwood J."/>
            <person name="Gundlach H."/>
            <person name="Haberer G."/>
            <person name="Hollister J.D."/>
            <person name="Ossowski S."/>
            <person name="Ottilar R.P."/>
            <person name="Salamov A.A."/>
            <person name="Schneeberger K."/>
            <person name="Spannagl M."/>
            <person name="Wang X."/>
            <person name="Yang L."/>
            <person name="Nasrallah M.E."/>
            <person name="Bergelson J."/>
            <person name="Carrington J.C."/>
            <person name="Gaut B.S."/>
            <person name="Schmutz J."/>
            <person name="Mayer K.F.X."/>
            <person name="Van de Peer Y."/>
            <person name="Grigoriev I.V."/>
            <person name="Nordborg M."/>
            <person name="Weigel D."/>
            <person name="Guo Y.-L."/>
        </authorList>
    </citation>
    <scope>NUCLEOTIDE SEQUENCE [LARGE SCALE GENOMIC DNA]</scope>
    <source>
        <strain evidence="3">cv. MN47</strain>
    </source>
</reference>
<feature type="transmembrane region" description="Helical" evidence="1">
    <location>
        <begin position="79"/>
        <end position="96"/>
    </location>
</feature>
<organism evidence="3">
    <name type="scientific">Arabidopsis lyrata subsp. lyrata</name>
    <name type="common">Lyre-leaved rock-cress</name>
    <dbReference type="NCBI Taxonomy" id="81972"/>
    <lineage>
        <taxon>Eukaryota</taxon>
        <taxon>Viridiplantae</taxon>
        <taxon>Streptophyta</taxon>
        <taxon>Embryophyta</taxon>
        <taxon>Tracheophyta</taxon>
        <taxon>Spermatophyta</taxon>
        <taxon>Magnoliopsida</taxon>
        <taxon>eudicotyledons</taxon>
        <taxon>Gunneridae</taxon>
        <taxon>Pentapetalae</taxon>
        <taxon>rosids</taxon>
        <taxon>malvids</taxon>
        <taxon>Brassicales</taxon>
        <taxon>Brassicaceae</taxon>
        <taxon>Camelineae</taxon>
        <taxon>Arabidopsis</taxon>
    </lineage>
</organism>
<feature type="transmembrane region" description="Helical" evidence="1">
    <location>
        <begin position="128"/>
        <end position="148"/>
    </location>
</feature>
<feature type="transmembrane region" description="Helical" evidence="1">
    <location>
        <begin position="15"/>
        <end position="35"/>
    </location>
</feature>
<keyword evidence="1" id="KW-1133">Transmembrane helix</keyword>
<protein>
    <submittedName>
        <fullName evidence="2">Predicted protein</fullName>
    </submittedName>
</protein>
<proteinExistence type="predicted"/>
<keyword evidence="1" id="KW-0472">Membrane</keyword>
<dbReference type="Proteomes" id="UP000008694">
    <property type="component" value="Unassembled WGS sequence"/>
</dbReference>
<dbReference type="STRING" id="81972.D7KKX5"/>
<name>D7KKX5_ARALL</name>
<sequence length="183" mass="21073">MTGDVAYSWVMEFNLWAHLAFRLVIFRTIFAPMVVKLERMRNVREECDVQLLVDSEISMDDDDGGRERREETRRVNDRFFLAVSLAIFTGICKRSAGFDGSYLTETTKNGHVAFYCASELNKMADMCFTVVIIRIGLSMLGLTFAPVVMRRLREESDMKLTMGFICLLISLCFSAYLRLFVVR</sequence>
<feature type="transmembrane region" description="Helical" evidence="1">
    <location>
        <begin position="160"/>
        <end position="181"/>
    </location>
</feature>